<protein>
    <submittedName>
        <fullName evidence="3">Tetratricopeptide repeat protein</fullName>
    </submittedName>
</protein>
<dbReference type="Pfam" id="PF13174">
    <property type="entry name" value="TPR_6"/>
    <property type="match status" value="1"/>
</dbReference>
<dbReference type="SMART" id="SM00028">
    <property type="entry name" value="TPR"/>
    <property type="match status" value="2"/>
</dbReference>
<feature type="domain" description="Tetratrico peptide repeat group 5" evidence="2">
    <location>
        <begin position="38"/>
        <end position="156"/>
    </location>
</feature>
<sequence>MEQELNRAIALRESGQKQEANERLVKLAQDYPDDALVCYQCAWSYDAMGEERKAVPYYERAIELGLAGRDLAGAYLGLGSSYRTLGEYEKAKRVLGEGMVAFPGHQAMKVFYAMALYNRKEAAAAMEVLLRCLLDATEDESILHYKRAIAFYSDKLDETWE</sequence>
<dbReference type="RefSeq" id="WP_254758542.1">
    <property type="nucleotide sequence ID" value="NZ_JANCLT010000003.1"/>
</dbReference>
<dbReference type="InterPro" id="IPR019734">
    <property type="entry name" value="TPR_rpt"/>
</dbReference>
<dbReference type="Proteomes" id="UP001156102">
    <property type="component" value="Unassembled WGS sequence"/>
</dbReference>
<dbReference type="Gene3D" id="1.25.40.10">
    <property type="entry name" value="Tetratricopeptide repeat domain"/>
    <property type="match status" value="1"/>
</dbReference>
<feature type="repeat" description="TPR" evidence="1">
    <location>
        <begin position="72"/>
        <end position="105"/>
    </location>
</feature>
<dbReference type="AlphaFoldDB" id="A0AA41XAS3"/>
<name>A0AA41XAS3_9BACI</name>
<dbReference type="InterPro" id="IPR011990">
    <property type="entry name" value="TPR-like_helical_dom_sf"/>
</dbReference>
<evidence type="ECO:0000259" key="2">
    <source>
        <dbReference type="Pfam" id="PF12688"/>
    </source>
</evidence>
<gene>
    <name evidence="3" type="ORF">NK662_08670</name>
</gene>
<dbReference type="Pfam" id="PF12688">
    <property type="entry name" value="TPR_5"/>
    <property type="match status" value="1"/>
</dbReference>
<keyword evidence="1" id="KW-0802">TPR repeat</keyword>
<evidence type="ECO:0000313" key="4">
    <source>
        <dbReference type="Proteomes" id="UP001156102"/>
    </source>
</evidence>
<organism evidence="3 4">
    <name type="scientific">Ectobacillus ponti</name>
    <dbReference type="NCBI Taxonomy" id="2961894"/>
    <lineage>
        <taxon>Bacteria</taxon>
        <taxon>Bacillati</taxon>
        <taxon>Bacillota</taxon>
        <taxon>Bacilli</taxon>
        <taxon>Bacillales</taxon>
        <taxon>Bacillaceae</taxon>
        <taxon>Ectobacillus</taxon>
    </lineage>
</organism>
<dbReference type="PROSITE" id="PS50005">
    <property type="entry name" value="TPR"/>
    <property type="match status" value="1"/>
</dbReference>
<comment type="caution">
    <text evidence="3">The sequence shown here is derived from an EMBL/GenBank/DDBJ whole genome shotgun (WGS) entry which is preliminary data.</text>
</comment>
<keyword evidence="4" id="KW-1185">Reference proteome</keyword>
<dbReference type="EMBL" id="JANCLT010000003">
    <property type="protein sequence ID" value="MCP8968611.1"/>
    <property type="molecule type" value="Genomic_DNA"/>
</dbReference>
<dbReference type="SUPFAM" id="SSF48452">
    <property type="entry name" value="TPR-like"/>
    <property type="match status" value="1"/>
</dbReference>
<accession>A0AA41XAS3</accession>
<reference evidence="3" key="1">
    <citation type="submission" date="2022-07" db="EMBL/GenBank/DDBJ databases">
        <authorList>
            <person name="Li W.-J."/>
            <person name="Deng Q.-Q."/>
        </authorList>
    </citation>
    <scope>NUCLEOTIDE SEQUENCE</scope>
    <source>
        <strain evidence="3">SYSU M60031</strain>
    </source>
</reference>
<proteinExistence type="predicted"/>
<evidence type="ECO:0000313" key="3">
    <source>
        <dbReference type="EMBL" id="MCP8968611.1"/>
    </source>
</evidence>
<evidence type="ECO:0000256" key="1">
    <source>
        <dbReference type="PROSITE-ProRule" id="PRU00339"/>
    </source>
</evidence>
<dbReference type="InterPro" id="IPR041656">
    <property type="entry name" value="TPR_5"/>
</dbReference>